<accession>A0A9Q3IDF3</accession>
<organism evidence="2 3">
    <name type="scientific">Austropuccinia psidii MF-1</name>
    <dbReference type="NCBI Taxonomy" id="1389203"/>
    <lineage>
        <taxon>Eukaryota</taxon>
        <taxon>Fungi</taxon>
        <taxon>Dikarya</taxon>
        <taxon>Basidiomycota</taxon>
        <taxon>Pucciniomycotina</taxon>
        <taxon>Pucciniomycetes</taxon>
        <taxon>Pucciniales</taxon>
        <taxon>Sphaerophragmiaceae</taxon>
        <taxon>Austropuccinia</taxon>
    </lineage>
</organism>
<evidence type="ECO:0000313" key="2">
    <source>
        <dbReference type="EMBL" id="MBW0535150.1"/>
    </source>
</evidence>
<sequence>MAKKDPRTQIGQEPHFGHFQPLASGNHQRQPAQVQKGFPSAQGKISPSPMSLVLKDP</sequence>
<dbReference type="EMBL" id="AVOT02040006">
    <property type="protein sequence ID" value="MBW0535150.1"/>
    <property type="molecule type" value="Genomic_DNA"/>
</dbReference>
<dbReference type="Proteomes" id="UP000765509">
    <property type="component" value="Unassembled WGS sequence"/>
</dbReference>
<feature type="region of interest" description="Disordered" evidence="1">
    <location>
        <begin position="1"/>
        <end position="57"/>
    </location>
</feature>
<name>A0A9Q3IDF3_9BASI</name>
<proteinExistence type="predicted"/>
<feature type="compositionally biased region" description="Polar residues" evidence="1">
    <location>
        <begin position="23"/>
        <end position="33"/>
    </location>
</feature>
<feature type="non-terminal residue" evidence="2">
    <location>
        <position position="57"/>
    </location>
</feature>
<reference evidence="2" key="1">
    <citation type="submission" date="2021-03" db="EMBL/GenBank/DDBJ databases">
        <title>Draft genome sequence of rust myrtle Austropuccinia psidii MF-1, a brazilian biotype.</title>
        <authorList>
            <person name="Quecine M.C."/>
            <person name="Pachon D.M.R."/>
            <person name="Bonatelli M.L."/>
            <person name="Correr F.H."/>
            <person name="Franceschini L.M."/>
            <person name="Leite T.F."/>
            <person name="Margarido G.R.A."/>
            <person name="Almeida C.A."/>
            <person name="Ferrarezi J.A."/>
            <person name="Labate C.A."/>
        </authorList>
    </citation>
    <scope>NUCLEOTIDE SEQUENCE</scope>
    <source>
        <strain evidence="2">MF-1</strain>
    </source>
</reference>
<evidence type="ECO:0000256" key="1">
    <source>
        <dbReference type="SAM" id="MobiDB-lite"/>
    </source>
</evidence>
<comment type="caution">
    <text evidence="2">The sequence shown here is derived from an EMBL/GenBank/DDBJ whole genome shotgun (WGS) entry which is preliminary data.</text>
</comment>
<dbReference type="AlphaFoldDB" id="A0A9Q3IDF3"/>
<evidence type="ECO:0000313" key="3">
    <source>
        <dbReference type="Proteomes" id="UP000765509"/>
    </source>
</evidence>
<keyword evidence="3" id="KW-1185">Reference proteome</keyword>
<gene>
    <name evidence="2" type="ORF">O181_074865</name>
</gene>
<protein>
    <submittedName>
        <fullName evidence="2">Uncharacterized protein</fullName>
    </submittedName>
</protein>